<comment type="caution">
    <text evidence="3">The sequence shown here is derived from an EMBL/GenBank/DDBJ whole genome shotgun (WGS) entry which is preliminary data.</text>
</comment>
<gene>
    <name evidence="3" type="ORF">BBK14_10070</name>
</gene>
<keyword evidence="1" id="KW-0812">Transmembrane</keyword>
<dbReference type="NCBIfam" id="TIGR03804">
    <property type="entry name" value="para_beta_helix"/>
    <property type="match status" value="2"/>
</dbReference>
<evidence type="ECO:0000313" key="3">
    <source>
        <dbReference type="EMBL" id="OHV45089.1"/>
    </source>
</evidence>
<keyword evidence="1" id="KW-1133">Transmembrane helix</keyword>
<sequence length="497" mass="52948">MHTPHAPHQPGPAGVTASTANTVTLPTAVPVRQPGSVPGERAAVTAAARARRERSRRRGVHLLLAVMTALSAVTLSVTVGRDYRELTSTTEFFHRHAYTPSYDPLSNVILGLPPNTVDARTSPSPEIRGIAVGPDAITLLAGGRPERVVPLQRPVTGLLDVVEKVDDPSWAGYDGRGRVTLSTALVVSPGASLTITAPVSELVLEVRRGVLLGVDGGRLALDGVAVRPSTTSDDLQQLSVDERRPFVVATNAATLTITRSHLSYLGRDWNSSYGVSWSDRSTGSMTHSEVDHSFIGTYTDHARDVAIEQNWFHDNTLYGVDPHSYSTGISVRNNVSERNGRHGIIFSDFVTGGVVAGNITRDNRLNGIMMDASSTGNRIVGNTASGNRGDGIVLASSPDNVVEQNTITGNRVGLHVRGGGENIRVRSNTIVDNQLATQGISLDGNTLRDNGDQWRPRVLVGIWASVPLVLVLLSGFTGLARRRRSRAVGRPVLGGGV</sequence>
<dbReference type="SUPFAM" id="SSF51126">
    <property type="entry name" value="Pectin lyase-like"/>
    <property type="match status" value="1"/>
</dbReference>
<keyword evidence="1" id="KW-0472">Membrane</keyword>
<protein>
    <recommendedName>
        <fullName evidence="2">Periplasmic copper-binding protein NosD beta helix domain-containing protein</fullName>
    </recommendedName>
</protein>
<dbReference type="OrthoDB" id="3205464at2"/>
<dbReference type="AlphaFoldDB" id="A0A1S1RH11"/>
<evidence type="ECO:0000259" key="2">
    <source>
        <dbReference type="Pfam" id="PF05048"/>
    </source>
</evidence>
<dbReference type="EMBL" id="MAXA01000014">
    <property type="protein sequence ID" value="OHV45089.1"/>
    <property type="molecule type" value="Genomic_DNA"/>
</dbReference>
<keyword evidence="4" id="KW-1185">Reference proteome</keyword>
<dbReference type="Pfam" id="PF05048">
    <property type="entry name" value="NosD"/>
    <property type="match status" value="1"/>
</dbReference>
<dbReference type="SMART" id="SM00710">
    <property type="entry name" value="PbH1"/>
    <property type="match status" value="7"/>
</dbReference>
<evidence type="ECO:0000256" key="1">
    <source>
        <dbReference type="SAM" id="Phobius"/>
    </source>
</evidence>
<accession>A0A1S1RH11</accession>
<dbReference type="Gene3D" id="2.160.20.10">
    <property type="entry name" value="Single-stranded right-handed beta-helix, Pectin lyase-like"/>
    <property type="match status" value="1"/>
</dbReference>
<dbReference type="Proteomes" id="UP000179769">
    <property type="component" value="Unassembled WGS sequence"/>
</dbReference>
<name>A0A1S1RH11_9ACTN</name>
<organism evidence="3 4">
    <name type="scientific">Parafrankia soli</name>
    <dbReference type="NCBI Taxonomy" id="2599596"/>
    <lineage>
        <taxon>Bacteria</taxon>
        <taxon>Bacillati</taxon>
        <taxon>Actinomycetota</taxon>
        <taxon>Actinomycetes</taxon>
        <taxon>Frankiales</taxon>
        <taxon>Frankiaceae</taxon>
        <taxon>Parafrankia</taxon>
    </lineage>
</organism>
<dbReference type="InterPro" id="IPR012334">
    <property type="entry name" value="Pectin_lyas_fold"/>
</dbReference>
<dbReference type="InterPro" id="IPR006626">
    <property type="entry name" value="PbH1"/>
</dbReference>
<feature type="domain" description="Periplasmic copper-binding protein NosD beta helix" evidence="2">
    <location>
        <begin position="272"/>
        <end position="435"/>
    </location>
</feature>
<dbReference type="InterPro" id="IPR011050">
    <property type="entry name" value="Pectin_lyase_fold/virulence"/>
</dbReference>
<reference evidence="4" key="1">
    <citation type="submission" date="2016-07" db="EMBL/GenBank/DDBJ databases">
        <title>Frankia sp. NRRL B-16219 Genome sequencing.</title>
        <authorList>
            <person name="Ghodhbane-Gtari F."/>
            <person name="Swanson E."/>
            <person name="Gueddou A."/>
            <person name="Louati M."/>
            <person name="Nouioui I."/>
            <person name="Hezbri K."/>
            <person name="Abebe-Akele F."/>
            <person name="Simpson S."/>
            <person name="Morris K."/>
            <person name="Thomas K."/>
            <person name="Gtari M."/>
            <person name="Tisa L.S."/>
        </authorList>
    </citation>
    <scope>NUCLEOTIDE SEQUENCE [LARGE SCALE GENOMIC DNA]</scope>
    <source>
        <strain evidence="4">NRRL B-16219</strain>
    </source>
</reference>
<dbReference type="InterPro" id="IPR022441">
    <property type="entry name" value="Para_beta_helix_rpt-2"/>
</dbReference>
<evidence type="ECO:0000313" key="4">
    <source>
        <dbReference type="Proteomes" id="UP000179769"/>
    </source>
</evidence>
<proteinExistence type="predicted"/>
<dbReference type="InterPro" id="IPR007742">
    <property type="entry name" value="NosD_dom"/>
</dbReference>
<feature type="transmembrane region" description="Helical" evidence="1">
    <location>
        <begin position="59"/>
        <end position="79"/>
    </location>
</feature>
<feature type="transmembrane region" description="Helical" evidence="1">
    <location>
        <begin position="458"/>
        <end position="480"/>
    </location>
</feature>